<dbReference type="PANTHER" id="PTHR33053:SF24">
    <property type="entry name" value="TRANSPOSASE DOMAIN-CONTAINING PROTEIN"/>
    <property type="match status" value="1"/>
</dbReference>
<proteinExistence type="predicted"/>
<comment type="caution">
    <text evidence="1">The sequence shown here is derived from an EMBL/GenBank/DDBJ whole genome shotgun (WGS) entry which is preliminary data.</text>
</comment>
<reference evidence="1" key="1">
    <citation type="journal article" date="2023" name="Front. Mar. Sci.">
        <title>A new Merluccius polli reference genome to investigate the effects of global change in West African waters.</title>
        <authorList>
            <person name="Mateo J.L."/>
            <person name="Blanco-Fernandez C."/>
            <person name="Garcia-Vazquez E."/>
            <person name="Machado-Schiaffino G."/>
        </authorList>
    </citation>
    <scope>NUCLEOTIDE SEQUENCE</scope>
    <source>
        <strain evidence="1">C29</strain>
        <tissue evidence="1">Fin</tissue>
    </source>
</reference>
<accession>A0AA47MPI1</accession>
<dbReference type="AlphaFoldDB" id="A0AA47MPI1"/>
<dbReference type="Proteomes" id="UP001174136">
    <property type="component" value="Unassembled WGS sequence"/>
</dbReference>
<evidence type="ECO:0000313" key="2">
    <source>
        <dbReference type="Proteomes" id="UP001174136"/>
    </source>
</evidence>
<dbReference type="PANTHER" id="PTHR33053">
    <property type="entry name" value="PROTEIN, PUTATIVE-RELATED"/>
    <property type="match status" value="1"/>
</dbReference>
<keyword evidence="2" id="KW-1185">Reference proteome</keyword>
<evidence type="ECO:0008006" key="3">
    <source>
        <dbReference type="Google" id="ProtNLM"/>
    </source>
</evidence>
<protein>
    <recommendedName>
        <fullName evidence="3">Transposase domain-containing protein</fullName>
    </recommendedName>
</protein>
<dbReference type="EMBL" id="JAOPHQ010003221">
    <property type="protein sequence ID" value="KAK0143799.1"/>
    <property type="molecule type" value="Genomic_DNA"/>
</dbReference>
<evidence type="ECO:0000313" key="1">
    <source>
        <dbReference type="EMBL" id="KAK0143799.1"/>
    </source>
</evidence>
<sequence length="656" mass="74503">MANTSNMPSYWTLRRKAKERVDRNLALVSSDNITVPSLAEAVSPSIAEYNEDIFMECQPEDEELRCEDSDHVSDVFFDACKSFVSDDDLETSDDEDCDHLRRSLANWAGEHQIPHAALNDLLKLLTPYHSSLPRDSRTLLGTVRSVDVSEKAGGQYHYFGVLNAIKPVLNANKAQLRQHMCLNLQTNIDGLPLFKSSTTQLWPILGRVQNFQGDPVVLGLFCGTTKPKSIHEFLEDFVNEIKQLEGGFDFEGLSLTLKLSSMVCDAPACAFIKNIKGHTGYFGCGKCTQEGVYTENRVCYPDIHAPLRTDEDFEQMIDEEHHLGPSPLQQTSLGMVSGFPLDYMHLICLGVMRKLFMLWLRGPLTCRLSSQNITKLSQRLTETRSHVPLEFCRRPRALRELDRTCSSEGHFEQRHLSQILLLSVGIHILINSRLTQDCTEYANALLTSFVQHFGELYGKKYISYNVHNVTHLVEDVKRYGVLDNFSTFQYETFLHRLKRLVRKPQSPLSQIVRRLSETPLWQTCNKNRALELKKQHLSGPIPESFRGLEVAQFSEVRTNRFTIKLDQANRFVSSGGSVLRVDNIISYRGETFIVFSKLADQGSFFDYPLPSTTLGIRVVDLAVVCEPTDMCKIECMDDKLFLVPFEGKFVSIPLLH</sequence>
<organism evidence="1 2">
    <name type="scientific">Merluccius polli</name>
    <name type="common">Benguela hake</name>
    <name type="synonym">Merluccius cadenati</name>
    <dbReference type="NCBI Taxonomy" id="89951"/>
    <lineage>
        <taxon>Eukaryota</taxon>
        <taxon>Metazoa</taxon>
        <taxon>Chordata</taxon>
        <taxon>Craniata</taxon>
        <taxon>Vertebrata</taxon>
        <taxon>Euteleostomi</taxon>
        <taxon>Actinopterygii</taxon>
        <taxon>Neopterygii</taxon>
        <taxon>Teleostei</taxon>
        <taxon>Neoteleostei</taxon>
        <taxon>Acanthomorphata</taxon>
        <taxon>Zeiogadaria</taxon>
        <taxon>Gadariae</taxon>
        <taxon>Gadiformes</taxon>
        <taxon>Gadoidei</taxon>
        <taxon>Merlucciidae</taxon>
        <taxon>Merluccius</taxon>
    </lineage>
</organism>
<name>A0AA47MPI1_MERPO</name>
<gene>
    <name evidence="1" type="ORF">N1851_017993</name>
</gene>